<comment type="similarity">
    <text evidence="2 7">Belongs to the SRP14 family.</text>
</comment>
<reference evidence="10" key="1">
    <citation type="journal article" date="2013" name="Genome Announc.">
        <title>Draft genome sequence of the basidiomycetous yeast-like fungus Pseudozyma hubeiensis SY62, which produces an abundant amount of the biosurfactant mannosylerythritol lipids.</title>
        <authorList>
            <person name="Konishi M."/>
            <person name="Hatada Y."/>
            <person name="Horiuchi J."/>
        </authorList>
    </citation>
    <scope>NUCLEOTIDE SEQUENCE [LARGE SCALE GENOMIC DNA]</scope>
    <source>
        <strain evidence="10">SY62</strain>
    </source>
</reference>
<dbReference type="GeneID" id="24108780"/>
<dbReference type="GO" id="GO:0030942">
    <property type="term" value="F:endoplasmic reticulum signal peptide binding"/>
    <property type="evidence" value="ECO:0007669"/>
    <property type="project" value="UniProtKB-UniRule"/>
</dbReference>
<dbReference type="OrthoDB" id="19209at2759"/>
<evidence type="ECO:0000256" key="3">
    <source>
        <dbReference type="ARBA" id="ARBA00022490"/>
    </source>
</evidence>
<evidence type="ECO:0000256" key="6">
    <source>
        <dbReference type="ARBA" id="ARBA00023274"/>
    </source>
</evidence>
<accession>R9P3Q1</accession>
<dbReference type="Pfam" id="PF02290">
    <property type="entry name" value="SRP14"/>
    <property type="match status" value="1"/>
</dbReference>
<proteinExistence type="inferred from homology"/>
<feature type="region of interest" description="Disordered" evidence="8">
    <location>
        <begin position="217"/>
        <end position="258"/>
    </location>
</feature>
<evidence type="ECO:0000256" key="4">
    <source>
        <dbReference type="ARBA" id="ARBA00022884"/>
    </source>
</evidence>
<dbReference type="Proteomes" id="UP000014071">
    <property type="component" value="Unassembled WGS sequence"/>
</dbReference>
<comment type="subcellular location">
    <subcellularLocation>
        <location evidence="1 7">Cytoplasm</location>
    </subcellularLocation>
</comment>
<organism evidence="9 10">
    <name type="scientific">Pseudozyma hubeiensis (strain SY62)</name>
    <name type="common">Yeast</name>
    <dbReference type="NCBI Taxonomy" id="1305764"/>
    <lineage>
        <taxon>Eukaryota</taxon>
        <taxon>Fungi</taxon>
        <taxon>Dikarya</taxon>
        <taxon>Basidiomycota</taxon>
        <taxon>Ustilaginomycotina</taxon>
        <taxon>Ustilaginomycetes</taxon>
        <taxon>Ustilaginales</taxon>
        <taxon>Ustilaginaceae</taxon>
        <taxon>Pseudozyma</taxon>
    </lineage>
</organism>
<dbReference type="EMBL" id="DF238799">
    <property type="protein sequence ID" value="GAC95914.1"/>
    <property type="molecule type" value="Genomic_DNA"/>
</dbReference>
<dbReference type="GO" id="GO:0006614">
    <property type="term" value="P:SRP-dependent cotranslational protein targeting to membrane"/>
    <property type="evidence" value="ECO:0007669"/>
    <property type="project" value="UniProtKB-UniRule"/>
</dbReference>
<dbReference type="HOGENOM" id="CLU_094309_0_0_1"/>
<keyword evidence="4 7" id="KW-0694">RNA-binding</keyword>
<evidence type="ECO:0000256" key="1">
    <source>
        <dbReference type="ARBA" id="ARBA00004496"/>
    </source>
</evidence>
<protein>
    <recommendedName>
        <fullName evidence="7">Signal recognition particle subunit SRP14</fullName>
    </recommendedName>
    <alternativeName>
        <fullName evidence="7">Signal recognition particle 14 kDa protein</fullName>
    </alternativeName>
</protein>
<comment type="function">
    <text evidence="7">Component of the signal recognition particle (SRP) complex, a ribonucleoprotein complex that mediates the cotranslational targeting of secretory and membrane proteins to the endoplasmic reticulum (ER).</text>
</comment>
<feature type="compositionally biased region" description="Basic residues" evidence="8">
    <location>
        <begin position="247"/>
        <end position="258"/>
    </location>
</feature>
<evidence type="ECO:0000313" key="9">
    <source>
        <dbReference type="EMBL" id="GAC95914.1"/>
    </source>
</evidence>
<dbReference type="SUPFAM" id="SSF54762">
    <property type="entry name" value="Signal recognition particle alu RNA binding heterodimer, SRP9/14"/>
    <property type="match status" value="1"/>
</dbReference>
<feature type="region of interest" description="Disordered" evidence="8">
    <location>
        <begin position="181"/>
        <end position="202"/>
    </location>
</feature>
<dbReference type="eggNOG" id="KOG1761">
    <property type="taxonomic scope" value="Eukaryota"/>
</dbReference>
<evidence type="ECO:0000256" key="5">
    <source>
        <dbReference type="ARBA" id="ARBA00023135"/>
    </source>
</evidence>
<evidence type="ECO:0000256" key="2">
    <source>
        <dbReference type="ARBA" id="ARBA00010349"/>
    </source>
</evidence>
<evidence type="ECO:0000256" key="7">
    <source>
        <dbReference type="RuleBase" id="RU368100"/>
    </source>
</evidence>
<keyword evidence="3 7" id="KW-0963">Cytoplasm</keyword>
<dbReference type="PANTHER" id="PTHR12013">
    <property type="entry name" value="SIGNAL RECOGNITION PARTICLE 14 KD PROTEIN"/>
    <property type="match status" value="1"/>
</dbReference>
<sequence length="258" mass="28593">MQSNRIRTPCSAPIRFRKWRWPCERGANPAVHLGRRCISTSHLSPLAFSWPHLIRHLVHPSAFLSAFLPFHSTDLGNVDVLAMAVTNEQFLSELTKLFEQSTSKHSVYIASKKAPASAAKDGDVDMTPSSSSGITDAILFRATNGVSGSGKVKISTLVPASKLASFQTAYLPLLRTHLSTGLKKRDKAKERKMDKAQEQSRKKLIQVVDGKDKIITNQIGSKRGAGRRKRQRALKKGLALRKEKSKEAKRKQQATKTV</sequence>
<gene>
    <name evidence="9" type="ORF">PHSY_003492</name>
</gene>
<dbReference type="InterPro" id="IPR009018">
    <property type="entry name" value="Signal_recog_particle_SRP9/14"/>
</dbReference>
<dbReference type="RefSeq" id="XP_012189501.1">
    <property type="nucleotide sequence ID" value="XM_012334111.1"/>
</dbReference>
<feature type="compositionally biased region" description="Basic residues" evidence="8">
    <location>
        <begin position="224"/>
        <end position="239"/>
    </location>
</feature>
<evidence type="ECO:0000313" key="10">
    <source>
        <dbReference type="Proteomes" id="UP000014071"/>
    </source>
</evidence>
<dbReference type="AlphaFoldDB" id="R9P3Q1"/>
<dbReference type="InterPro" id="IPR003210">
    <property type="entry name" value="Signal_recog_particle_SRP14"/>
</dbReference>
<keyword evidence="5 7" id="KW-0733">Signal recognition particle</keyword>
<evidence type="ECO:0000256" key="8">
    <source>
        <dbReference type="SAM" id="MobiDB-lite"/>
    </source>
</evidence>
<keyword evidence="6 7" id="KW-0687">Ribonucleoprotein</keyword>
<keyword evidence="10" id="KW-1185">Reference proteome</keyword>
<feature type="compositionally biased region" description="Basic and acidic residues" evidence="8">
    <location>
        <begin position="187"/>
        <end position="201"/>
    </location>
</feature>
<dbReference type="GO" id="GO:0005786">
    <property type="term" value="C:signal recognition particle, endoplasmic reticulum targeting"/>
    <property type="evidence" value="ECO:0007669"/>
    <property type="project" value="UniProtKB-UniRule"/>
</dbReference>
<comment type="subunit">
    <text evidence="7">Component of a fungal signal recognition particle (SRP) complex that consists of a 7SL RNA molecule (scR1) and at least six protein subunits: SRP72, SRP68, SRP54, SEC65, SRP21 and SRP14.</text>
</comment>
<dbReference type="STRING" id="1305764.R9P3Q1"/>
<name>R9P3Q1_PSEHS</name>
<dbReference type="GO" id="GO:0008312">
    <property type="term" value="F:7S RNA binding"/>
    <property type="evidence" value="ECO:0007669"/>
    <property type="project" value="UniProtKB-UniRule"/>
</dbReference>
<dbReference type="Gene3D" id="3.30.720.10">
    <property type="entry name" value="Signal recognition particle alu RNA binding heterodimer, srp9/1"/>
    <property type="match status" value="1"/>
</dbReference>